<keyword evidence="5" id="KW-0576">Peroxisome</keyword>
<comment type="similarity">
    <text evidence="2">Belongs to the short-chain dehydrogenases/reductases (SDR) family.</text>
</comment>
<evidence type="ECO:0000256" key="4">
    <source>
        <dbReference type="ARBA" id="ARBA00023002"/>
    </source>
</evidence>
<organism evidence="6 7">
    <name type="scientific">Vallicoccus soli</name>
    <dbReference type="NCBI Taxonomy" id="2339232"/>
    <lineage>
        <taxon>Bacteria</taxon>
        <taxon>Bacillati</taxon>
        <taxon>Actinomycetota</taxon>
        <taxon>Actinomycetes</taxon>
        <taxon>Motilibacterales</taxon>
        <taxon>Vallicoccaceae</taxon>
        <taxon>Vallicoccus</taxon>
    </lineage>
</organism>
<dbReference type="InterPro" id="IPR036291">
    <property type="entry name" value="NAD(P)-bd_dom_sf"/>
</dbReference>
<dbReference type="PANTHER" id="PTHR42808">
    <property type="entry name" value="HYDROXYSTEROID DEHYDROGENASE-LIKE PROTEIN 2"/>
    <property type="match status" value="1"/>
</dbReference>
<evidence type="ECO:0000256" key="3">
    <source>
        <dbReference type="ARBA" id="ARBA00022857"/>
    </source>
</evidence>
<gene>
    <name evidence="6" type="ORF">D5H78_07465</name>
</gene>
<accession>A0A3A3YZ74</accession>
<keyword evidence="3" id="KW-0521">NADP</keyword>
<dbReference type="EMBL" id="QZEZ01000002">
    <property type="protein sequence ID" value="RJK97051.1"/>
    <property type="molecule type" value="Genomic_DNA"/>
</dbReference>
<dbReference type="RefSeq" id="WP_119949768.1">
    <property type="nucleotide sequence ID" value="NZ_QZEZ01000002.1"/>
</dbReference>
<dbReference type="FunFam" id="3.40.50.720:FF:000301">
    <property type="entry name" value="Hydroxysteroid dehydrogenase like 2"/>
    <property type="match status" value="1"/>
</dbReference>
<comment type="subcellular location">
    <subcellularLocation>
        <location evidence="1">Peroxisome</location>
    </subcellularLocation>
</comment>
<dbReference type="Proteomes" id="UP000265614">
    <property type="component" value="Unassembled WGS sequence"/>
</dbReference>
<dbReference type="Pfam" id="PF00106">
    <property type="entry name" value="adh_short"/>
    <property type="match status" value="1"/>
</dbReference>
<dbReference type="SUPFAM" id="SSF51735">
    <property type="entry name" value="NAD(P)-binding Rossmann-fold domains"/>
    <property type="match status" value="1"/>
</dbReference>
<dbReference type="AlphaFoldDB" id="A0A3A3YZ74"/>
<dbReference type="OrthoDB" id="9810935at2"/>
<evidence type="ECO:0000313" key="7">
    <source>
        <dbReference type="Proteomes" id="UP000265614"/>
    </source>
</evidence>
<evidence type="ECO:0000256" key="1">
    <source>
        <dbReference type="ARBA" id="ARBA00004275"/>
    </source>
</evidence>
<dbReference type="NCBIfam" id="NF006133">
    <property type="entry name" value="PRK08278.1"/>
    <property type="match status" value="1"/>
</dbReference>
<evidence type="ECO:0000256" key="5">
    <source>
        <dbReference type="ARBA" id="ARBA00023140"/>
    </source>
</evidence>
<keyword evidence="4" id="KW-0560">Oxidoreductase</keyword>
<keyword evidence="7" id="KW-1185">Reference proteome</keyword>
<dbReference type="GO" id="GO:0016491">
    <property type="term" value="F:oxidoreductase activity"/>
    <property type="evidence" value="ECO:0007669"/>
    <property type="project" value="UniProtKB-KW"/>
</dbReference>
<reference evidence="6 7" key="1">
    <citation type="submission" date="2018-09" db="EMBL/GenBank/DDBJ databases">
        <title>YIM 75000 draft genome.</title>
        <authorList>
            <person name="Tang S."/>
            <person name="Feng Y."/>
        </authorList>
    </citation>
    <scope>NUCLEOTIDE SEQUENCE [LARGE SCALE GENOMIC DNA]</scope>
    <source>
        <strain evidence="6 7">YIM 75000</strain>
    </source>
</reference>
<evidence type="ECO:0000313" key="6">
    <source>
        <dbReference type="EMBL" id="RJK97051.1"/>
    </source>
</evidence>
<dbReference type="PANTHER" id="PTHR42808:SF3">
    <property type="entry name" value="HYDROXYSTEROID DEHYDROGENASE-LIKE PROTEIN 2"/>
    <property type="match status" value="1"/>
</dbReference>
<comment type="caution">
    <text evidence="6">The sequence shown here is derived from an EMBL/GenBank/DDBJ whole genome shotgun (WGS) entry which is preliminary data.</text>
</comment>
<dbReference type="InterPro" id="IPR002347">
    <property type="entry name" value="SDR_fam"/>
</dbReference>
<dbReference type="Gene3D" id="3.40.50.720">
    <property type="entry name" value="NAD(P)-binding Rossmann-like Domain"/>
    <property type="match status" value="1"/>
</dbReference>
<sequence>MVLSGGSRGIGLAIAVRWARGGGDVVLLAKTAAPHPRLEGTLATAAAAVEEAGGRALPVTGDVRSDEDVARAVAAAVQRFGGVDVVVNNASAIDLSGVRDLPMKRYDLLQDVDARGTYLLTATCVPHLEESARAGRRPHVLTLSPPIDLDPRWFDPMTAYAMAKYGMSMCTIGFARQLAGAGVAVDSLWPRTTIATAAVANLLGGEAALRRSRTPEVVADAAWELLTRPGWSTGGFHVDEDVLRAAGTSDLSRYLAPGAREEDLATDFFLPGGEVPPRTP</sequence>
<name>A0A3A3YZ74_9ACTN</name>
<protein>
    <submittedName>
        <fullName evidence="6">SDR family NAD(P)-dependent oxidoreductase</fullName>
    </submittedName>
</protein>
<dbReference type="PRINTS" id="PR00081">
    <property type="entry name" value="GDHRDH"/>
</dbReference>
<dbReference type="InterPro" id="IPR051935">
    <property type="entry name" value="HSDL2"/>
</dbReference>
<evidence type="ECO:0000256" key="2">
    <source>
        <dbReference type="ARBA" id="ARBA00006484"/>
    </source>
</evidence>
<proteinExistence type="inferred from homology"/>